<protein>
    <submittedName>
        <fullName evidence="3">Uncharacterized protein</fullName>
    </submittedName>
</protein>
<dbReference type="Proteomes" id="UP001143347">
    <property type="component" value="Unassembled WGS sequence"/>
</dbReference>
<evidence type="ECO:0000256" key="2">
    <source>
        <dbReference type="SAM" id="Phobius"/>
    </source>
</evidence>
<comment type="caution">
    <text evidence="3">The sequence shown here is derived from an EMBL/GenBank/DDBJ whole genome shotgun (WGS) entry which is preliminary data.</text>
</comment>
<feature type="region of interest" description="Disordered" evidence="1">
    <location>
        <begin position="131"/>
        <end position="166"/>
    </location>
</feature>
<feature type="compositionally biased region" description="Pro residues" evidence="1">
    <location>
        <begin position="143"/>
        <end position="155"/>
    </location>
</feature>
<organism evidence="3 4">
    <name type="scientific">Gordonia aquimaris</name>
    <dbReference type="NCBI Taxonomy" id="2984863"/>
    <lineage>
        <taxon>Bacteria</taxon>
        <taxon>Bacillati</taxon>
        <taxon>Actinomycetota</taxon>
        <taxon>Actinomycetes</taxon>
        <taxon>Mycobacteriales</taxon>
        <taxon>Gordoniaceae</taxon>
        <taxon>Gordonia</taxon>
    </lineage>
</organism>
<evidence type="ECO:0000313" key="3">
    <source>
        <dbReference type="EMBL" id="MCX2965792.1"/>
    </source>
</evidence>
<reference evidence="3" key="1">
    <citation type="submission" date="2022-10" db="EMBL/GenBank/DDBJ databases">
        <title>WGS of marine actinomycetes from Thailand.</title>
        <authorList>
            <person name="Thawai C."/>
        </authorList>
    </citation>
    <scope>NUCLEOTIDE SEQUENCE</scope>
    <source>
        <strain evidence="3">SW21</strain>
    </source>
</reference>
<dbReference type="EMBL" id="JAPKFM010000019">
    <property type="protein sequence ID" value="MCX2965792.1"/>
    <property type="molecule type" value="Genomic_DNA"/>
</dbReference>
<evidence type="ECO:0000313" key="4">
    <source>
        <dbReference type="Proteomes" id="UP001143347"/>
    </source>
</evidence>
<keyword evidence="2" id="KW-1133">Transmembrane helix</keyword>
<keyword evidence="2" id="KW-0472">Membrane</keyword>
<dbReference type="AlphaFoldDB" id="A0A9X3D6W1"/>
<feature type="region of interest" description="Disordered" evidence="1">
    <location>
        <begin position="222"/>
        <end position="330"/>
    </location>
</feature>
<proteinExistence type="predicted"/>
<gene>
    <name evidence="3" type="ORF">OSB52_17020</name>
</gene>
<accession>A0A9X3D6W1</accession>
<dbReference type="RefSeq" id="WP_266062821.1">
    <property type="nucleotide sequence ID" value="NZ_JAPKFM010000019.1"/>
</dbReference>
<feature type="transmembrane region" description="Helical" evidence="2">
    <location>
        <begin position="175"/>
        <end position="202"/>
    </location>
</feature>
<name>A0A9X3D6W1_9ACTN</name>
<evidence type="ECO:0000256" key="1">
    <source>
        <dbReference type="SAM" id="MobiDB-lite"/>
    </source>
</evidence>
<feature type="compositionally biased region" description="Pro residues" evidence="1">
    <location>
        <begin position="291"/>
        <end position="330"/>
    </location>
</feature>
<keyword evidence="4" id="KW-1185">Reference proteome</keyword>
<keyword evidence="2" id="KW-0812">Transmembrane</keyword>
<sequence>MTHSVTTVGRGAAATTRSPVRRLSAGFLREVAESQRARDIDPSPLFLLVNITENGAHVSTIDPETAAVVADRRDRMRRPGQRDVAAMCHTAELTAPGHVGSVVLSTGHDSSPDLVATIEAQTELPVLVVEPRSPHAGGGAMPTPAPTAQTPPDPATDPTSDRPAEKRQWLAKPRVALGIVAVCAIIGVGTALVFAAVIAAFAGDDVDNPDGLSAFVGDEQTSALADPAGGGDDDSGPKQPDPVNPGQVEPTQLDAARRPAAQYVPPPPPEPTWSATDPAPGGPPQRRTPGEPAPPPPPAPAPAPIPAPPPPQQRTIPNPIPGLPPIVVPF</sequence>